<dbReference type="Pfam" id="PF03469">
    <property type="entry name" value="XH"/>
    <property type="match status" value="1"/>
</dbReference>
<dbReference type="InterPro" id="IPR005379">
    <property type="entry name" value="FDM1-5/IDN2_XH"/>
</dbReference>
<feature type="domain" description="Factor of DNA methylation 1-5/IDN2" evidence="1">
    <location>
        <begin position="29"/>
        <end position="64"/>
    </location>
</feature>
<gene>
    <name evidence="2" type="ORF">CK203_007404</name>
</gene>
<evidence type="ECO:0000313" key="2">
    <source>
        <dbReference type="EMBL" id="RVW66159.1"/>
    </source>
</evidence>
<evidence type="ECO:0000313" key="3">
    <source>
        <dbReference type="Proteomes" id="UP000288805"/>
    </source>
</evidence>
<reference evidence="2 3" key="1">
    <citation type="journal article" date="2018" name="PLoS Genet.">
        <title>Population sequencing reveals clonal diversity and ancestral inbreeding in the grapevine cultivar Chardonnay.</title>
        <authorList>
            <person name="Roach M.J."/>
            <person name="Johnson D.L."/>
            <person name="Bohlmann J."/>
            <person name="van Vuuren H.J."/>
            <person name="Jones S.J."/>
            <person name="Pretorius I.S."/>
            <person name="Schmidt S.A."/>
            <person name="Borneman A.R."/>
        </authorList>
    </citation>
    <scope>NUCLEOTIDE SEQUENCE [LARGE SCALE GENOMIC DNA]</scope>
    <source>
        <strain evidence="3">cv. Chardonnay</strain>
        <tissue evidence="2">Leaf</tissue>
    </source>
</reference>
<dbReference type="GO" id="GO:0080188">
    <property type="term" value="P:gene silencing by siRNA-directed DNA methylation"/>
    <property type="evidence" value="ECO:0007669"/>
    <property type="project" value="InterPro"/>
</dbReference>
<proteinExistence type="predicted"/>
<sequence>MRKLWSCVPYGSRTLRIQAGILLRSLLIKETVRLKDLQNEYGDEVYMAVTDALKEMNEYNPSGSGMLLISSDGYFPMKSCSRATAS</sequence>
<protein>
    <recommendedName>
        <fullName evidence="1">Factor of DNA methylation 1-5/IDN2 domain-containing protein</fullName>
    </recommendedName>
</protein>
<dbReference type="EMBL" id="QGNW01000684">
    <property type="protein sequence ID" value="RVW66159.1"/>
    <property type="molecule type" value="Genomic_DNA"/>
</dbReference>
<dbReference type="Proteomes" id="UP000288805">
    <property type="component" value="Unassembled WGS sequence"/>
</dbReference>
<dbReference type="AlphaFoldDB" id="A0A438G1S5"/>
<dbReference type="PANTHER" id="PTHR21596:SF23">
    <property type="entry name" value="FACTOR OF DNA METHYLATION 4"/>
    <property type="match status" value="1"/>
</dbReference>
<organism evidence="2 3">
    <name type="scientific">Vitis vinifera</name>
    <name type="common">Grape</name>
    <dbReference type="NCBI Taxonomy" id="29760"/>
    <lineage>
        <taxon>Eukaryota</taxon>
        <taxon>Viridiplantae</taxon>
        <taxon>Streptophyta</taxon>
        <taxon>Embryophyta</taxon>
        <taxon>Tracheophyta</taxon>
        <taxon>Spermatophyta</taxon>
        <taxon>Magnoliopsida</taxon>
        <taxon>eudicotyledons</taxon>
        <taxon>Gunneridae</taxon>
        <taxon>Pentapetalae</taxon>
        <taxon>rosids</taxon>
        <taxon>Vitales</taxon>
        <taxon>Vitaceae</taxon>
        <taxon>Viteae</taxon>
        <taxon>Vitis</taxon>
    </lineage>
</organism>
<name>A0A438G1S5_VITVI</name>
<comment type="caution">
    <text evidence="2">The sequence shown here is derived from an EMBL/GenBank/DDBJ whole genome shotgun (WGS) entry which is preliminary data.</text>
</comment>
<dbReference type="PANTHER" id="PTHR21596">
    <property type="entry name" value="RIBONUCLEASE P SUBUNIT P38"/>
    <property type="match status" value="1"/>
</dbReference>
<evidence type="ECO:0000259" key="1">
    <source>
        <dbReference type="Pfam" id="PF03469"/>
    </source>
</evidence>
<accession>A0A438G1S5</accession>
<dbReference type="InterPro" id="IPR045177">
    <property type="entry name" value="FDM1-5/IDN2"/>
</dbReference>